<feature type="region of interest" description="Disordered" evidence="1">
    <location>
        <begin position="204"/>
        <end position="245"/>
    </location>
</feature>
<evidence type="ECO:0000256" key="1">
    <source>
        <dbReference type="SAM" id="MobiDB-lite"/>
    </source>
</evidence>
<dbReference type="GO" id="GO:0000724">
    <property type="term" value="P:double-strand break repair via homologous recombination"/>
    <property type="evidence" value="ECO:0007669"/>
    <property type="project" value="TreeGrafter"/>
</dbReference>
<dbReference type="EMBL" id="LR786542">
    <property type="protein sequence ID" value="CAB3261976.1"/>
    <property type="molecule type" value="mRNA"/>
</dbReference>
<sequence>MKKRSFAETSKTSWDNYHNNFSDLLVRSESPHRKLRKKEVSKLDCPDNLSQDVSISWSSSEDENREENNNLSKEIFQRARLSPVMASSTKKSDVISSVLKNTPSGSPVLTQSRFSTVRKKHRRPSLLPLSPITPGAIDNISFTHLSHISICPNNESSFVQSELDSTPLALPLVDSDDDIVTEFQDHNMRNNETLTQDDIETVTTQTASEHSTKDASDSDCNITISEDKSSQNDHSTCSDSAVEKKMGGAIRPKGSSWIESLVEKIDENIATVPPTDCTSTMNMSFYDSSKKQKFIRDGLAEQLQHVLRQEKSSKVLFQHQIKETTEKEAFHCCLKLKALSHHREGGLHILECRAVVKGGQVQSEGFFYTVLLQHELVVESNINLRSTFIIHPPWKTINLEDHLYPVILCVNHIRVENELSSNQQSSCLTETSSNKSVISDTSKLNACESLLQALENCDHQSISLAATIQRIYCKSDLNLPSAVQTLLCEDAFGVFFELEVNKVLCHQNIWLQLLEHGEGQRVLFQNLTLKGRTTKAQSPRLLSLISSVWNVDGRGLLQVQSSQSQSDTMTPRDSQKVFQPPSFCYILSASQTNCSVLLSSLAPSAAQLRSSFNRPSLDGEDDCDVLYTPVQSLCTNVLDLASVEKSRVSLLGKVVHCKSYNSQETKGFKSISSKVLCLLTLTQEVIVMKLQNVQDMECNFVPGNCVLLKDVYYATDQSLCLDTYSQCLLLTARNSDQNISQCDFAVPNHVFPTFNEKMVSELQLAKLKTDMYPTSDTDVGTIVSVQGVLRSATHDCTSHDSLGQEFGFSSKQSMHEIRIAVSPTTSFIVKVCDFSR</sequence>
<dbReference type="PANTHER" id="PTHR34347">
    <property type="entry name" value="DNA REPAIR-SCAFFOLDING PROTEIN SPIDR"/>
    <property type="match status" value="1"/>
</dbReference>
<dbReference type="InterPro" id="IPR028032">
    <property type="entry name" value="DUF4503"/>
</dbReference>
<dbReference type="AlphaFoldDB" id="A0A6F9DG16"/>
<dbReference type="GO" id="GO:0005654">
    <property type="term" value="C:nucleoplasm"/>
    <property type="evidence" value="ECO:0007669"/>
    <property type="project" value="TreeGrafter"/>
</dbReference>
<name>A0A6F9DG16_9ASCI</name>
<dbReference type="InterPro" id="IPR053054">
    <property type="entry name" value="DNA_repair-scaffolding"/>
</dbReference>
<evidence type="ECO:0000259" key="2">
    <source>
        <dbReference type="Pfam" id="PF14951"/>
    </source>
</evidence>
<evidence type="ECO:0000313" key="3">
    <source>
        <dbReference type="EMBL" id="CAB3261976.1"/>
    </source>
</evidence>
<organism evidence="3">
    <name type="scientific">Phallusia mammillata</name>
    <dbReference type="NCBI Taxonomy" id="59560"/>
    <lineage>
        <taxon>Eukaryota</taxon>
        <taxon>Metazoa</taxon>
        <taxon>Chordata</taxon>
        <taxon>Tunicata</taxon>
        <taxon>Ascidiacea</taxon>
        <taxon>Phlebobranchia</taxon>
        <taxon>Ascidiidae</taxon>
        <taxon>Phallusia</taxon>
    </lineage>
</organism>
<dbReference type="PANTHER" id="PTHR34347:SF1">
    <property type="entry name" value="DNA REPAIR-SCAFFOLDING PROTEIN"/>
    <property type="match status" value="1"/>
</dbReference>
<reference evidence="3" key="1">
    <citation type="submission" date="2020-04" db="EMBL/GenBank/DDBJ databases">
        <authorList>
            <person name="Neveu A P."/>
        </authorList>
    </citation>
    <scope>NUCLEOTIDE SEQUENCE</scope>
    <source>
        <tissue evidence="3">Whole embryo</tissue>
    </source>
</reference>
<dbReference type="GO" id="GO:0070202">
    <property type="term" value="P:regulation of establishment of protein localization to chromosome"/>
    <property type="evidence" value="ECO:0007669"/>
    <property type="project" value="TreeGrafter"/>
</dbReference>
<dbReference type="Pfam" id="PF14951">
    <property type="entry name" value="DUF4503"/>
    <property type="match status" value="1"/>
</dbReference>
<accession>A0A6F9DG16</accession>
<proteinExistence type="evidence at transcript level"/>
<protein>
    <submittedName>
        <fullName evidence="3">Uncharacterized protein LOC100177741</fullName>
    </submittedName>
</protein>
<gene>
    <name evidence="3" type="primary">LOC100177741</name>
</gene>
<feature type="domain" description="DUF4503" evidence="2">
    <location>
        <begin position="490"/>
        <end position="596"/>
    </location>
</feature>
<dbReference type="GO" id="GO:0000228">
    <property type="term" value="C:nuclear chromosome"/>
    <property type="evidence" value="ECO:0007669"/>
    <property type="project" value="TreeGrafter"/>
</dbReference>